<evidence type="ECO:0000313" key="1">
    <source>
        <dbReference type="EMBL" id="GGD76961.1"/>
    </source>
</evidence>
<comment type="caution">
    <text evidence="1">The sequence shown here is derived from an EMBL/GenBank/DDBJ whole genome shotgun (WGS) entry which is preliminary data.</text>
</comment>
<gene>
    <name evidence="1" type="ORF">GCM10011514_46120</name>
</gene>
<dbReference type="EMBL" id="BMKK01000012">
    <property type="protein sequence ID" value="GGD76961.1"/>
    <property type="molecule type" value="Genomic_DNA"/>
</dbReference>
<dbReference type="PROSITE" id="PS51257">
    <property type="entry name" value="PROKAR_LIPOPROTEIN"/>
    <property type="match status" value="1"/>
</dbReference>
<dbReference type="RefSeq" id="WP_188769892.1">
    <property type="nucleotide sequence ID" value="NZ_BMKK01000012.1"/>
</dbReference>
<dbReference type="InterPro" id="IPR025345">
    <property type="entry name" value="DUF4249"/>
</dbReference>
<evidence type="ECO:0000313" key="2">
    <source>
        <dbReference type="Proteomes" id="UP000609064"/>
    </source>
</evidence>
<dbReference type="AlphaFoldDB" id="A0A917DXH5"/>
<name>A0A917DXH5_9BACT</name>
<organism evidence="1 2">
    <name type="scientific">Emticicia aquatilis</name>
    <dbReference type="NCBI Taxonomy" id="1537369"/>
    <lineage>
        <taxon>Bacteria</taxon>
        <taxon>Pseudomonadati</taxon>
        <taxon>Bacteroidota</taxon>
        <taxon>Cytophagia</taxon>
        <taxon>Cytophagales</taxon>
        <taxon>Leadbetterellaceae</taxon>
        <taxon>Emticicia</taxon>
    </lineage>
</organism>
<accession>A0A917DXH5</accession>
<evidence type="ECO:0008006" key="3">
    <source>
        <dbReference type="Google" id="ProtNLM"/>
    </source>
</evidence>
<keyword evidence="2" id="KW-1185">Reference proteome</keyword>
<proteinExistence type="predicted"/>
<reference evidence="1" key="2">
    <citation type="submission" date="2020-09" db="EMBL/GenBank/DDBJ databases">
        <authorList>
            <person name="Sun Q."/>
            <person name="Zhou Y."/>
        </authorList>
    </citation>
    <scope>NUCLEOTIDE SEQUENCE</scope>
    <source>
        <strain evidence="1">CGMCC 1.15958</strain>
    </source>
</reference>
<reference evidence="1" key="1">
    <citation type="journal article" date="2014" name="Int. J. Syst. Evol. Microbiol.">
        <title>Complete genome sequence of Corynebacterium casei LMG S-19264T (=DSM 44701T), isolated from a smear-ripened cheese.</title>
        <authorList>
            <consortium name="US DOE Joint Genome Institute (JGI-PGF)"/>
            <person name="Walter F."/>
            <person name="Albersmeier A."/>
            <person name="Kalinowski J."/>
            <person name="Ruckert C."/>
        </authorList>
    </citation>
    <scope>NUCLEOTIDE SEQUENCE</scope>
    <source>
        <strain evidence="1">CGMCC 1.15958</strain>
    </source>
</reference>
<protein>
    <recommendedName>
        <fullName evidence="3">DUF4249 domain-containing protein</fullName>
    </recommendedName>
</protein>
<sequence>MEIFKRNILIFFTFCAAFLACVDPYSIDISSSKGYIIIDGVLTDLNEPQFLTIFRTSENAQFKSSEFTSIILAQKKESIPVSDANVKLIVDGTQSINLEETLPGYYYLPDNFKAKVGSTYQLWFQTSNGKTYESPLETMLPVSSIGSVREEFNKTGVKKYPTSDERISTNDFYVDFQDNPSEKNFYRWRWTQWETQKYCETCSQGRYYLYEDENGENGTCYRDLTLNYNNIFDYTCGTSCWDIFYSSDINIFSDVFTDGQLQKNKLVAQIPLYQSNQCLVSIQQMSLSPNAFRYFKLIQDQSINTGTLADTPPAPIKSNVYNKDDTSELVLGYFSVSSVSEVKYMLTRKNATGAGINALFFAKNNRLPQPEESSVERLDIPLAICKKSLSRTPIKPAGWQIQ</sequence>
<dbReference type="Proteomes" id="UP000609064">
    <property type="component" value="Unassembled WGS sequence"/>
</dbReference>
<dbReference type="Pfam" id="PF14054">
    <property type="entry name" value="DUF4249"/>
    <property type="match status" value="1"/>
</dbReference>